<keyword evidence="6" id="KW-0961">Cell wall biogenesis/degradation</keyword>
<dbReference type="GO" id="GO:0009002">
    <property type="term" value="F:serine-type D-Ala-D-Ala carboxypeptidase activity"/>
    <property type="evidence" value="ECO:0007669"/>
    <property type="project" value="InterPro"/>
</dbReference>
<evidence type="ECO:0000256" key="10">
    <source>
        <dbReference type="SAM" id="MobiDB-lite"/>
    </source>
</evidence>
<keyword evidence="5" id="KW-0573">Peptidoglycan synthesis</keyword>
<evidence type="ECO:0000256" key="1">
    <source>
        <dbReference type="ARBA" id="ARBA00007164"/>
    </source>
</evidence>
<dbReference type="InterPro" id="IPR018044">
    <property type="entry name" value="Peptidase_S11"/>
</dbReference>
<name>A0A1V4A1E7_9ACTN</name>
<evidence type="ECO:0000256" key="4">
    <source>
        <dbReference type="ARBA" id="ARBA00022960"/>
    </source>
</evidence>
<dbReference type="PANTHER" id="PTHR21581">
    <property type="entry name" value="D-ALANYL-D-ALANINE CARBOXYPEPTIDASE"/>
    <property type="match status" value="1"/>
</dbReference>
<evidence type="ECO:0000256" key="9">
    <source>
        <dbReference type="RuleBase" id="RU004016"/>
    </source>
</evidence>
<feature type="compositionally biased region" description="Basic and acidic residues" evidence="10">
    <location>
        <begin position="205"/>
        <end position="216"/>
    </location>
</feature>
<keyword evidence="3" id="KW-0378">Hydrolase</keyword>
<feature type="compositionally biased region" description="Low complexity" evidence="10">
    <location>
        <begin position="481"/>
        <end position="503"/>
    </location>
</feature>
<feature type="active site" description="Proton acceptor" evidence="7">
    <location>
        <position position="657"/>
    </location>
</feature>
<feature type="compositionally biased region" description="Gly residues" evidence="10">
    <location>
        <begin position="403"/>
        <end position="432"/>
    </location>
</feature>
<feature type="binding site" evidence="8">
    <location>
        <position position="820"/>
    </location>
    <ligand>
        <name>substrate</name>
    </ligand>
</feature>
<dbReference type="EMBL" id="MVFC01000040">
    <property type="protein sequence ID" value="OON72217.1"/>
    <property type="molecule type" value="Genomic_DNA"/>
</dbReference>
<dbReference type="SUPFAM" id="SSF56601">
    <property type="entry name" value="beta-lactamase/transpeptidase-like"/>
    <property type="match status" value="1"/>
</dbReference>
<dbReference type="InterPro" id="IPR012338">
    <property type="entry name" value="Beta-lactam/transpept-like"/>
</dbReference>
<feature type="compositionally biased region" description="Basic and acidic residues" evidence="10">
    <location>
        <begin position="450"/>
        <end position="480"/>
    </location>
</feature>
<dbReference type="PRINTS" id="PR00725">
    <property type="entry name" value="DADACBPTASE1"/>
</dbReference>
<evidence type="ECO:0000256" key="7">
    <source>
        <dbReference type="PIRSR" id="PIRSR618044-1"/>
    </source>
</evidence>
<dbReference type="GO" id="GO:0008360">
    <property type="term" value="P:regulation of cell shape"/>
    <property type="evidence" value="ECO:0007669"/>
    <property type="project" value="UniProtKB-KW"/>
</dbReference>
<comment type="caution">
    <text evidence="12">The sequence shown here is derived from an EMBL/GenBank/DDBJ whole genome shotgun (WGS) entry which is preliminary data.</text>
</comment>
<feature type="compositionally biased region" description="Gly residues" evidence="10">
    <location>
        <begin position="129"/>
        <end position="143"/>
    </location>
</feature>
<feature type="compositionally biased region" description="Low complexity" evidence="10">
    <location>
        <begin position="334"/>
        <end position="345"/>
    </location>
</feature>
<feature type="domain" description="Peptidase S11 D-alanyl-D-alanine carboxypeptidase A N-terminal" evidence="11">
    <location>
        <begin position="647"/>
        <end position="838"/>
    </location>
</feature>
<keyword evidence="4" id="KW-0133">Cell shape</keyword>
<evidence type="ECO:0000256" key="6">
    <source>
        <dbReference type="ARBA" id="ARBA00023316"/>
    </source>
</evidence>
<feature type="compositionally biased region" description="Gly residues" evidence="10">
    <location>
        <begin position="317"/>
        <end position="333"/>
    </location>
</feature>
<feature type="region of interest" description="Disordered" evidence="10">
    <location>
        <begin position="1"/>
        <end position="558"/>
    </location>
</feature>
<organism evidence="12 13">
    <name type="scientific">Streptomyces tsukubensis</name>
    <dbReference type="NCBI Taxonomy" id="83656"/>
    <lineage>
        <taxon>Bacteria</taxon>
        <taxon>Bacillati</taxon>
        <taxon>Actinomycetota</taxon>
        <taxon>Actinomycetes</taxon>
        <taxon>Kitasatosporales</taxon>
        <taxon>Streptomycetaceae</taxon>
        <taxon>Streptomyces</taxon>
    </lineage>
</organism>
<evidence type="ECO:0000259" key="11">
    <source>
        <dbReference type="Pfam" id="PF00768"/>
    </source>
</evidence>
<evidence type="ECO:0000256" key="2">
    <source>
        <dbReference type="ARBA" id="ARBA00022729"/>
    </source>
</evidence>
<evidence type="ECO:0000256" key="8">
    <source>
        <dbReference type="PIRSR" id="PIRSR618044-2"/>
    </source>
</evidence>
<protein>
    <recommendedName>
        <fullName evidence="11">Peptidase S11 D-alanyl-D-alanine carboxypeptidase A N-terminal domain-containing protein</fullName>
    </recommendedName>
</protein>
<dbReference type="Gene3D" id="3.40.710.10">
    <property type="entry name" value="DD-peptidase/beta-lactamase superfamily"/>
    <property type="match status" value="1"/>
</dbReference>
<proteinExistence type="inferred from homology"/>
<evidence type="ECO:0000256" key="5">
    <source>
        <dbReference type="ARBA" id="ARBA00022984"/>
    </source>
</evidence>
<accession>A0A1V4A1E7</accession>
<evidence type="ECO:0000313" key="12">
    <source>
        <dbReference type="EMBL" id="OON72217.1"/>
    </source>
</evidence>
<gene>
    <name evidence="12" type="ORF">B1H18_30325</name>
</gene>
<dbReference type="GO" id="GO:0009252">
    <property type="term" value="P:peptidoglycan biosynthetic process"/>
    <property type="evidence" value="ECO:0007669"/>
    <property type="project" value="UniProtKB-KW"/>
</dbReference>
<feature type="compositionally biased region" description="Basic and acidic residues" evidence="10">
    <location>
        <begin position="111"/>
        <end position="124"/>
    </location>
</feature>
<feature type="active site" description="Acyl-ester intermediate" evidence="7">
    <location>
        <position position="654"/>
    </location>
</feature>
<dbReference type="Pfam" id="PF00768">
    <property type="entry name" value="Peptidase_S11"/>
    <property type="match status" value="1"/>
</dbReference>
<keyword evidence="13" id="KW-1185">Reference proteome</keyword>
<dbReference type="GO" id="GO:0006508">
    <property type="term" value="P:proteolysis"/>
    <property type="evidence" value="ECO:0007669"/>
    <property type="project" value="InterPro"/>
</dbReference>
<feature type="compositionally biased region" description="Low complexity" evidence="10">
    <location>
        <begin position="237"/>
        <end position="258"/>
    </location>
</feature>
<feature type="compositionally biased region" description="Gly residues" evidence="10">
    <location>
        <begin position="225"/>
        <end position="236"/>
    </location>
</feature>
<feature type="compositionally biased region" description="Polar residues" evidence="10">
    <location>
        <begin position="537"/>
        <end position="546"/>
    </location>
</feature>
<dbReference type="STRING" id="83656.B1H18_30325"/>
<feature type="active site" evidence="7">
    <location>
        <position position="720"/>
    </location>
</feature>
<dbReference type="Proteomes" id="UP000190539">
    <property type="component" value="Unassembled WGS sequence"/>
</dbReference>
<keyword evidence="2" id="KW-0732">Signal</keyword>
<sequence>MAGESPDRSKQQESSGKRTPAPEERDPRLAVARDSAARVDQPTAVFSTAGAGGGATDDGAERNVPHIPRSPRAEANSGTESGGASRRDSGSGTESGGASRDGSTSSGESTAAERRTAPEDRDADQNAGTGPGEGAEGQEGTEGGDARLRAAVAAWVAKEDEPEGAGKPGEPRKPGERETGSGPDSAPAGDTGDTGGQDGTDNEDGSDRTHVSDRKKASGGAPSRGAGGGPSKGVGGAAKAIAATRAAKAKAKGPQAGADSTGEPEKDSKAVPKGSAAADGDAAEDGSGPPASKDSGNGPAKGSKGPVDEPAKQSGGTSTGGTSSGGTPTGGVPSGRTSTGKTSTGVQFGKRPGRSSDRAPAPVDQPTTAFKVSTAPLDRPDSVTTTLKSPGGPKSDLSDRPKGTGGDSGTKKGGTGAGTGTEAGAPKGGPSGRGAESESERTSKFVPLRPLDERSTPQRASDRTSPERGAPKWAAKEQPRTGEGTAAGTTGATAKGAAAESASPGTPSTSDPKAAATGGATSAVPGRTGQGWPGQDQALSEGTRQQPLPPKPPLDLLAELTNTPAPAETRLRTTVRRFKIWTPLVILLLIVFAVVQTFRPLPDPTLSLTADETFSFGGAKPDMPWPSSGQGAMDVDGLGTFGMSGTQKPVPIASVAKVMTAYVVLRDHPVKKGSDGAEITMDQKAEDDAGKSAQNESTVDVKKGQKLSQKETLQAIMIASANNIARQLARWDAGSESAFVDKMNATAKGLGMKNTHYTDPSGLTKTTVSTAQDQVKLAKKAMKDPLFREVVRMPAYKDINGKNQPNWNQLVPVNNTVGIKTGTTTAAGGNLLFAATKEVGGTTRTIIGAVLAQPPAASDNSILTGALTAGDKLIKAAQGELEAKKVVKKGDVVGTVDDGLGGTTPVVATKDVTAVGWSGLTVKLELADDGKTIPHTAGPGTKVGVLRVGDGTNGAVEVPVALQQSLEEPGFGAKLTRVG</sequence>
<feature type="compositionally biased region" description="Low complexity" evidence="10">
    <location>
        <begin position="274"/>
        <end position="291"/>
    </location>
</feature>
<feature type="region of interest" description="Disordered" evidence="10">
    <location>
        <begin position="684"/>
        <end position="705"/>
    </location>
</feature>
<feature type="compositionally biased region" description="Basic and acidic residues" evidence="10">
    <location>
        <begin position="169"/>
        <end position="179"/>
    </location>
</feature>
<dbReference type="InterPro" id="IPR001967">
    <property type="entry name" value="Peptidase_S11_N"/>
</dbReference>
<comment type="similarity">
    <text evidence="1 9">Belongs to the peptidase S11 family.</text>
</comment>
<evidence type="ECO:0000313" key="13">
    <source>
        <dbReference type="Proteomes" id="UP000190539"/>
    </source>
</evidence>
<dbReference type="GO" id="GO:0071555">
    <property type="term" value="P:cell wall organization"/>
    <property type="evidence" value="ECO:0007669"/>
    <property type="project" value="UniProtKB-KW"/>
</dbReference>
<dbReference type="AlphaFoldDB" id="A0A1V4A1E7"/>
<reference evidence="12 13" key="1">
    <citation type="submission" date="2017-02" db="EMBL/GenBank/DDBJ databases">
        <title>Draft Genome Sequence of Streptomyces tsukubaensis F601, a Producer of the immunosuppressant tacrolimus FK506.</title>
        <authorList>
            <person name="Zong G."/>
            <person name="Zhong C."/>
            <person name="Fu J."/>
            <person name="Qin R."/>
            <person name="Cao G."/>
        </authorList>
    </citation>
    <scope>NUCLEOTIDE SEQUENCE [LARGE SCALE GENOMIC DNA]</scope>
    <source>
        <strain evidence="12 13">F601</strain>
    </source>
</reference>
<evidence type="ECO:0000256" key="3">
    <source>
        <dbReference type="ARBA" id="ARBA00022801"/>
    </source>
</evidence>
<dbReference type="PANTHER" id="PTHR21581:SF33">
    <property type="entry name" value="D-ALANYL-D-ALANINE CARBOXYPEPTIDASE DACB"/>
    <property type="match status" value="1"/>
</dbReference>
<feature type="compositionally biased region" description="Basic and acidic residues" evidence="10">
    <location>
        <begin position="1"/>
        <end position="11"/>
    </location>
</feature>